<reference evidence="3 4" key="1">
    <citation type="submission" date="2019-06" db="EMBL/GenBank/DDBJ databases">
        <authorList>
            <person name="Jiang L."/>
        </authorList>
    </citation>
    <scope>NUCLEOTIDE SEQUENCE [LARGE SCALE GENOMIC DNA]</scope>
    <source>
        <strain evidence="3 4">YIM 48858</strain>
    </source>
</reference>
<name>A0A5C4N6Y9_9RHOB</name>
<dbReference type="Pfam" id="PF08447">
    <property type="entry name" value="PAS_3"/>
    <property type="match status" value="1"/>
</dbReference>
<feature type="region of interest" description="Disordered" evidence="1">
    <location>
        <begin position="170"/>
        <end position="251"/>
    </location>
</feature>
<dbReference type="Proteomes" id="UP000305709">
    <property type="component" value="Unassembled WGS sequence"/>
</dbReference>
<proteinExistence type="predicted"/>
<dbReference type="InterPro" id="IPR029016">
    <property type="entry name" value="GAF-like_dom_sf"/>
</dbReference>
<dbReference type="SUPFAM" id="SSF55785">
    <property type="entry name" value="PYP-like sensor domain (PAS domain)"/>
    <property type="match status" value="1"/>
</dbReference>
<dbReference type="EMBL" id="VDFV01000029">
    <property type="protein sequence ID" value="TNC67233.1"/>
    <property type="molecule type" value="Genomic_DNA"/>
</dbReference>
<dbReference type="PROSITE" id="PS50112">
    <property type="entry name" value="PAS"/>
    <property type="match status" value="1"/>
</dbReference>
<dbReference type="NCBIfam" id="TIGR00229">
    <property type="entry name" value="sensory_box"/>
    <property type="match status" value="1"/>
</dbReference>
<dbReference type="OrthoDB" id="9796100at2"/>
<dbReference type="RefSeq" id="WP_139082676.1">
    <property type="nucleotide sequence ID" value="NZ_VDFV01000029.1"/>
</dbReference>
<dbReference type="InterPro" id="IPR003018">
    <property type="entry name" value="GAF"/>
</dbReference>
<evidence type="ECO:0000256" key="1">
    <source>
        <dbReference type="SAM" id="MobiDB-lite"/>
    </source>
</evidence>
<evidence type="ECO:0000313" key="3">
    <source>
        <dbReference type="EMBL" id="TNC67233.1"/>
    </source>
</evidence>
<dbReference type="InterPro" id="IPR013655">
    <property type="entry name" value="PAS_fold_3"/>
</dbReference>
<organism evidence="3 4">
    <name type="scientific">Rubellimicrobium roseum</name>
    <dbReference type="NCBI Taxonomy" id="687525"/>
    <lineage>
        <taxon>Bacteria</taxon>
        <taxon>Pseudomonadati</taxon>
        <taxon>Pseudomonadota</taxon>
        <taxon>Alphaproteobacteria</taxon>
        <taxon>Rhodobacterales</taxon>
        <taxon>Roseobacteraceae</taxon>
        <taxon>Rubellimicrobium</taxon>
    </lineage>
</organism>
<dbReference type="SUPFAM" id="SSF55781">
    <property type="entry name" value="GAF domain-like"/>
    <property type="match status" value="1"/>
</dbReference>
<dbReference type="Pfam" id="PF01590">
    <property type="entry name" value="GAF"/>
    <property type="match status" value="1"/>
</dbReference>
<dbReference type="InterPro" id="IPR035965">
    <property type="entry name" value="PAS-like_dom_sf"/>
</dbReference>
<evidence type="ECO:0000313" key="4">
    <source>
        <dbReference type="Proteomes" id="UP000305709"/>
    </source>
</evidence>
<dbReference type="CDD" id="cd00130">
    <property type="entry name" value="PAS"/>
    <property type="match status" value="1"/>
</dbReference>
<accession>A0A5C4N6Y9</accession>
<comment type="caution">
    <text evidence="3">The sequence shown here is derived from an EMBL/GenBank/DDBJ whole genome shotgun (WGS) entry which is preliminary data.</text>
</comment>
<sequence>MKRGEVTIVTDAQADPRVAGTEALAALERLSGRAFVNVPVIERGRFVAILFVNDARARDWSPEDLALIQEVAGWTRTAVERARGAAALRDLNETLEARVEERTAERNQLWTLSQDMLAWADYGGMMSAVSPAWTRVLGWTEAELLSRPYTSFMHPEDTGPTLEALARMSETGEPTRFENRIATKDGDGSPSSGPWRRSRTVPTSWPWAATSAPNGSARPSWRPPRSSCANRRRGRPWASSRAAWRTTSIIS</sequence>
<dbReference type="AlphaFoldDB" id="A0A5C4N6Y9"/>
<dbReference type="InterPro" id="IPR000014">
    <property type="entry name" value="PAS"/>
</dbReference>
<dbReference type="Gene3D" id="3.30.450.40">
    <property type="match status" value="1"/>
</dbReference>
<gene>
    <name evidence="3" type="ORF">FHG71_15845</name>
</gene>
<feature type="domain" description="PAS" evidence="2">
    <location>
        <begin position="121"/>
        <end position="172"/>
    </location>
</feature>
<protein>
    <submittedName>
        <fullName evidence="3">PAS domain S-box protein</fullName>
    </submittedName>
</protein>
<feature type="compositionally biased region" description="Low complexity" evidence="1">
    <location>
        <begin position="218"/>
        <end position="227"/>
    </location>
</feature>
<dbReference type="Gene3D" id="3.30.450.20">
    <property type="entry name" value="PAS domain"/>
    <property type="match status" value="1"/>
</dbReference>
<evidence type="ECO:0000259" key="2">
    <source>
        <dbReference type="PROSITE" id="PS50112"/>
    </source>
</evidence>
<feature type="compositionally biased region" description="Basic and acidic residues" evidence="1">
    <location>
        <begin position="173"/>
        <end position="187"/>
    </location>
</feature>
<keyword evidence="4" id="KW-1185">Reference proteome</keyword>